<evidence type="ECO:0000313" key="8">
    <source>
        <dbReference type="EMBL" id="JAI21966.1"/>
    </source>
</evidence>
<dbReference type="EMBL" id="GDHF01024648">
    <property type="protein sequence ID" value="JAI27666.1"/>
    <property type="molecule type" value="Transcribed_RNA"/>
</dbReference>
<feature type="domain" description="Serine/threonine-protein phosphatase 4 regulatory subunit 3-like central" evidence="5">
    <location>
        <begin position="145"/>
        <end position="632"/>
    </location>
</feature>
<dbReference type="Pfam" id="PF04802">
    <property type="entry name" value="PP4R3"/>
    <property type="match status" value="1"/>
</dbReference>
<keyword evidence="3" id="KW-0539">Nucleus</keyword>
<evidence type="ECO:0000256" key="3">
    <source>
        <dbReference type="ARBA" id="ARBA00023242"/>
    </source>
</evidence>
<reference evidence="7" key="1">
    <citation type="submission" date="2015-06" db="EMBL/GenBank/DDBJ databases">
        <authorList>
            <person name="Hoefler B.C."/>
            <person name="Straight P.D."/>
        </authorList>
    </citation>
    <scope>NUCLEOTIDE SEQUENCE</scope>
</reference>
<dbReference type="GO" id="GO:0006974">
    <property type="term" value="P:DNA damage response"/>
    <property type="evidence" value="ECO:0007669"/>
    <property type="project" value="TreeGrafter"/>
</dbReference>
<feature type="compositionally biased region" description="Low complexity" evidence="4">
    <location>
        <begin position="836"/>
        <end position="846"/>
    </location>
</feature>
<evidence type="ECO:0000313" key="11">
    <source>
        <dbReference type="EMBL" id="JAI36120.1"/>
    </source>
</evidence>
<dbReference type="FunFam" id="2.30.29.30:FF:000051">
    <property type="entry name" value="Serine/threonine-protein phosphatase 4 regulatory subunit 3B"/>
    <property type="match status" value="1"/>
</dbReference>
<evidence type="ECO:0000259" key="5">
    <source>
        <dbReference type="Pfam" id="PF04802"/>
    </source>
</evidence>
<feature type="region of interest" description="Disordered" evidence="4">
    <location>
        <begin position="836"/>
        <end position="858"/>
    </location>
</feature>
<dbReference type="GO" id="GO:0072542">
    <property type="term" value="F:protein phosphatase activator activity"/>
    <property type="evidence" value="ECO:0007669"/>
    <property type="project" value="TreeGrafter"/>
</dbReference>
<dbReference type="InterPro" id="IPR051137">
    <property type="entry name" value="PP4R3-like"/>
</dbReference>
<feature type="region of interest" description="Disordered" evidence="4">
    <location>
        <begin position="691"/>
        <end position="729"/>
    </location>
</feature>
<dbReference type="EMBL" id="GDHF01030348">
    <property type="protein sequence ID" value="JAI21966.1"/>
    <property type="molecule type" value="Transcribed_RNA"/>
</dbReference>
<gene>
    <name evidence="7" type="primary">flfl_5</name>
    <name evidence="10" type="synonym">flfl_0</name>
    <name evidence="11" type="synonym">flfl_1</name>
    <name evidence="12" type="synonym">flfl_3</name>
    <name evidence="8" type="synonym">flfl_7</name>
    <name evidence="9" type="synonym">flfl_8</name>
    <name evidence="10" type="ORF">c2_g1_i1</name>
    <name evidence="9" type="ORF">c2_g1_i3</name>
    <name evidence="7" type="ORF">c2_g1_i4</name>
    <name evidence="8" type="ORF">c2_g1_i5</name>
    <name evidence="11" type="ORF">c2_g1_i7</name>
    <name evidence="12" type="ORF">c2_g1_i9</name>
</gene>
<dbReference type="EMBL" id="GDHF01017862">
    <property type="protein sequence ID" value="JAI34452.1"/>
    <property type="molecule type" value="Transcribed_RNA"/>
</dbReference>
<dbReference type="SUPFAM" id="SSF50729">
    <property type="entry name" value="PH domain-like"/>
    <property type="match status" value="1"/>
</dbReference>
<dbReference type="InterPro" id="IPR011993">
    <property type="entry name" value="PH-like_dom_sf"/>
</dbReference>
<dbReference type="PANTHER" id="PTHR23318:SF0">
    <property type="entry name" value="SERINE_THREONINE-PROTEIN PHOSPHATASE 4 REGULATORY SUBUNIT 3"/>
    <property type="match status" value="1"/>
</dbReference>
<evidence type="ECO:0000259" key="6">
    <source>
        <dbReference type="Pfam" id="PF22972"/>
    </source>
</evidence>
<comment type="similarity">
    <text evidence="2">Belongs to the SMEK family.</text>
</comment>
<name>A0A0K8U3B1_BACLA</name>
<comment type="subcellular location">
    <subcellularLocation>
        <location evidence="1">Nucleus</location>
    </subcellularLocation>
</comment>
<feature type="compositionally biased region" description="Low complexity" evidence="4">
    <location>
        <begin position="697"/>
        <end position="729"/>
    </location>
</feature>
<evidence type="ECO:0000256" key="2">
    <source>
        <dbReference type="ARBA" id="ARBA00008809"/>
    </source>
</evidence>
<dbReference type="EMBL" id="GDHF01002687">
    <property type="protein sequence ID" value="JAI49627.1"/>
    <property type="molecule type" value="Transcribed_RNA"/>
</dbReference>
<dbReference type="Pfam" id="PF22972">
    <property type="entry name" value="EVH1_PP4R3"/>
    <property type="match status" value="1"/>
</dbReference>
<dbReference type="InterPro" id="IPR055236">
    <property type="entry name" value="EVH1_PP4R3"/>
</dbReference>
<proteinExistence type="inferred from homology"/>
<dbReference type="AlphaFoldDB" id="A0A0K8U3B1"/>
<protein>
    <submittedName>
        <fullName evidence="7">Serine/threonine-protein phosphatase 4 regulatory subunit 3</fullName>
    </submittedName>
</protein>
<feature type="domain" description="PP4R3 EVH1-like" evidence="6">
    <location>
        <begin position="6"/>
        <end position="102"/>
    </location>
</feature>
<dbReference type="PANTHER" id="PTHR23318">
    <property type="entry name" value="ATP SYNTHASE GAMMA-RELATED"/>
    <property type="match status" value="1"/>
</dbReference>
<evidence type="ECO:0000313" key="7">
    <source>
        <dbReference type="EMBL" id="JAI21043.1"/>
    </source>
</evidence>
<feature type="compositionally biased region" description="Acidic residues" evidence="4">
    <location>
        <begin position="1027"/>
        <end position="1044"/>
    </location>
</feature>
<organism evidence="7">
    <name type="scientific">Bactrocera latifrons</name>
    <name type="common">Malaysian fruit fly</name>
    <name type="synonym">Chaetodacus latifrons</name>
    <dbReference type="NCBI Taxonomy" id="174628"/>
    <lineage>
        <taxon>Eukaryota</taxon>
        <taxon>Metazoa</taxon>
        <taxon>Ecdysozoa</taxon>
        <taxon>Arthropoda</taxon>
        <taxon>Hexapoda</taxon>
        <taxon>Insecta</taxon>
        <taxon>Pterygota</taxon>
        <taxon>Neoptera</taxon>
        <taxon>Endopterygota</taxon>
        <taxon>Diptera</taxon>
        <taxon>Brachycera</taxon>
        <taxon>Muscomorpha</taxon>
        <taxon>Tephritoidea</taxon>
        <taxon>Tephritidae</taxon>
        <taxon>Bactrocera</taxon>
        <taxon>Bactrocera</taxon>
    </lineage>
</organism>
<dbReference type="EMBL" id="GDHF01031271">
    <property type="protein sequence ID" value="JAI21043.1"/>
    <property type="molecule type" value="Transcribed_RNA"/>
</dbReference>
<dbReference type="InterPro" id="IPR016024">
    <property type="entry name" value="ARM-type_fold"/>
</dbReference>
<sequence>MTTDTRRRVKLYALNAERQWDDRGTGHVSSNYVDRLKGISLLVRAESDGSLLLESKIQPDTAYQKQQDTLIVWSEGDNFDLALSFQEKAGCDEIWEKICQVQGKDPSVEITQDIVEESEDERFEDMSDTAPPIELPPCELARLEEISETIQNCLTTPLRKEKLSMALESENYIKKLLNLFHVCEDLDNTEGLHHLFEIFKNIFLLNKNALFEIMFAEDTIFDVVGCLEYDPSSTQPKKHRQYLKQWAKFREAVPIKNQDLLAKIHQTFRVQYIQDIILPTPSVFVEDNMLNTLSSFIFFNKVEIVTLIQEDERFLVDMFTILTDPSTSDAKRRDIVLFLKEFCNYAQNLQPQGKDSFYKTLTCLGILQALEITLVMNDQKTKSASIDILTAIVEFSPLVVRNYTLQQLNRTEGDRMLLNIAIEQMLSDSEPELGVAVQLMGIIKILLEPESMLTEKADFLNFFYKHSIQTLIAPLLINTIGDRPDSEDYQTAQLLGIVLDILSFCVEHHTYHIKNFIIQKDLLKRILVLMKSTHTFLVLGALRLLRKIIALKDEFYNRHIVKGNLFAPVVDAFIRNNGRYNLLESAILELFEFVKLEDIKTLCVYFVENFSKIFDEIEYVQTFKYLKNRYDQYQDRIKDRDKMSLDTSLPIIRSRFRRDPRQMDDEEEMWFNEEEDFADEYDTYNSVMKSVTEKNGPSQSPSQQSSIQQKSPPQGALLGSSSSVNSLSSTTTTATTLTPAVGVSGVGGVSSISGVSLSDVVSNASNSSSLDHTQSAAAATQAHLGAAAVAANIALHHQQQTALHNFQQQQQLNLNSTLVAAAAAAAAGVASTSAASAAHLEAQNQHQHQHQHPEHTHEDPDIVELRQHLVSIVPQHQELTLAAAATSSSTAVTGSVSSAVAALQSQSLASTSIATPSTSSALSESAVAAAAAASQLLTSIASSDAVAAVAAAAAAAVAATVTGVTPNMGGGGGVVTAANLAAAANAADTLALNVGKHNDSGDNMGNGSGKDGAISSVVTGKKGLVDYESDSGDEDDYEEEEEEESPHQKKPRMA</sequence>
<evidence type="ECO:0000313" key="9">
    <source>
        <dbReference type="EMBL" id="JAI27666.1"/>
    </source>
</evidence>
<evidence type="ECO:0000313" key="12">
    <source>
        <dbReference type="EMBL" id="JAI49627.1"/>
    </source>
</evidence>
<feature type="region of interest" description="Disordered" evidence="4">
    <location>
        <begin position="1022"/>
        <end position="1054"/>
    </location>
</feature>
<evidence type="ECO:0000256" key="4">
    <source>
        <dbReference type="SAM" id="MobiDB-lite"/>
    </source>
</evidence>
<evidence type="ECO:0000313" key="10">
    <source>
        <dbReference type="EMBL" id="JAI34452.1"/>
    </source>
</evidence>
<dbReference type="EMBL" id="GDHF01016194">
    <property type="protein sequence ID" value="JAI36120.1"/>
    <property type="molecule type" value="Transcribed_RNA"/>
</dbReference>
<dbReference type="GO" id="GO:0005654">
    <property type="term" value="C:nucleoplasm"/>
    <property type="evidence" value="ECO:0007669"/>
    <property type="project" value="TreeGrafter"/>
</dbReference>
<accession>A0A0K8U3B1</accession>
<dbReference type="SUPFAM" id="SSF48371">
    <property type="entry name" value="ARM repeat"/>
    <property type="match status" value="1"/>
</dbReference>
<evidence type="ECO:0000256" key="1">
    <source>
        <dbReference type="ARBA" id="ARBA00004123"/>
    </source>
</evidence>
<dbReference type="GO" id="GO:0030289">
    <property type="term" value="C:protein phosphatase 4 complex"/>
    <property type="evidence" value="ECO:0007669"/>
    <property type="project" value="TreeGrafter"/>
</dbReference>
<dbReference type="InterPro" id="IPR006887">
    <property type="entry name" value="P4R3-like_central_dom"/>
</dbReference>
<dbReference type="OrthoDB" id="27483at2759"/>
<dbReference type="Gene3D" id="2.30.29.30">
    <property type="entry name" value="Pleckstrin-homology domain (PH domain)/Phosphotyrosine-binding domain (PTB)"/>
    <property type="match status" value="1"/>
</dbReference>